<reference evidence="4 5" key="1">
    <citation type="journal article" date="2011" name="Proc. Natl. Acad. Sci. U.S.A.">
        <title>Evolutionary erosion of yeast sex chromosomes by mating-type switching accidents.</title>
        <authorList>
            <person name="Gordon J.L."/>
            <person name="Armisen D."/>
            <person name="Proux-Wera E."/>
            <person name="Oheigeartaigh S.S."/>
            <person name="Byrne K.P."/>
            <person name="Wolfe K.H."/>
        </authorList>
    </citation>
    <scope>NUCLEOTIDE SEQUENCE [LARGE SCALE GENOMIC DNA]</scope>
    <source>
        <strain evidence="5">ATCC 10597 / BCRC 20456 / CBS 421 / NBRC 0211 / NRRL Y-12639</strain>
    </source>
</reference>
<dbReference type="AlphaFoldDB" id="G0WG05"/>
<dbReference type="GO" id="GO:0003682">
    <property type="term" value="F:chromatin binding"/>
    <property type="evidence" value="ECO:0007669"/>
    <property type="project" value="EnsemblFungi"/>
</dbReference>
<dbReference type="InterPro" id="IPR013948">
    <property type="entry name" value="DNA_replication_reg_Sld3_C"/>
</dbReference>
<dbReference type="STRING" id="1071378.G0WG05"/>
<evidence type="ECO:0000313" key="4">
    <source>
        <dbReference type="EMBL" id="CCD26716.1"/>
    </source>
</evidence>
<feature type="compositionally biased region" description="Basic residues" evidence="1">
    <location>
        <begin position="676"/>
        <end position="686"/>
    </location>
</feature>
<feature type="compositionally biased region" description="Polar residues" evidence="1">
    <location>
        <begin position="439"/>
        <end position="463"/>
    </location>
</feature>
<dbReference type="GO" id="GO:0031261">
    <property type="term" value="C:DNA replication preinitiation complex"/>
    <property type="evidence" value="ECO:0007669"/>
    <property type="project" value="EnsemblFungi"/>
</dbReference>
<feature type="region of interest" description="Disordered" evidence="1">
    <location>
        <begin position="439"/>
        <end position="465"/>
    </location>
</feature>
<dbReference type="InterPro" id="IPR042511">
    <property type="entry name" value="Sld3"/>
</dbReference>
<dbReference type="HOGENOM" id="CLU_409479_0_0_1"/>
<dbReference type="GO" id="GO:0000785">
    <property type="term" value="C:chromatin"/>
    <property type="evidence" value="ECO:0007669"/>
    <property type="project" value="EnsemblFungi"/>
</dbReference>
<dbReference type="PANTHER" id="PTHR28067:SF1">
    <property type="entry name" value="DNA REPLICATION REGULATOR SLD3"/>
    <property type="match status" value="1"/>
</dbReference>
<dbReference type="Gene3D" id="1.20.58.2130">
    <property type="match status" value="1"/>
</dbReference>
<evidence type="ECO:0000259" key="3">
    <source>
        <dbReference type="Pfam" id="PF18523"/>
    </source>
</evidence>
<dbReference type="PANTHER" id="PTHR28067">
    <property type="entry name" value="DNA REPLICATION REGULATOR SLD3"/>
    <property type="match status" value="1"/>
</dbReference>
<protein>
    <recommendedName>
        <fullName evidence="6">DNA replication regulator Sld3 C-terminal domain-containing protein</fullName>
    </recommendedName>
</protein>
<organism evidence="4 5">
    <name type="scientific">Naumovozyma dairenensis (strain ATCC 10597 / BCRC 20456 / CBS 421 / NBRC 0211 / NRRL Y-12639)</name>
    <name type="common">Saccharomyces dairenensis</name>
    <dbReference type="NCBI Taxonomy" id="1071378"/>
    <lineage>
        <taxon>Eukaryota</taxon>
        <taxon>Fungi</taxon>
        <taxon>Dikarya</taxon>
        <taxon>Ascomycota</taxon>
        <taxon>Saccharomycotina</taxon>
        <taxon>Saccharomycetes</taxon>
        <taxon>Saccharomycetales</taxon>
        <taxon>Saccharomycetaceae</taxon>
        <taxon>Naumovozyma</taxon>
    </lineage>
</organism>
<sequence>MDKWSLAGFITTIPKGLLLKSETTKLLKINDITKPVLDAIQNGPFWAKYLFKDEELSYYLLEHFNKNYYVQWDVNIEDIKVLDNIQTSLPVGSREDNEKELTDIIDVKALFASCKEKTKELSPDAETFKLQMMPPDIGTSSTNSNNQIPDPRSYLENKYYEGLFLIHIPLAYFVKSNLVRFKNMCKAAFKDDYQKEYRKILSDMTLEVTNFDKHHDGTTFLINDNISTEKQFFLQHRDACLRKYSINKSIEAQKEFLTDLAFILKLREIKLQIIFLLELIYLNKLDNNFKNFEKKYKAKLKKRSLNIARKSIIRSKRQENKKIQHTKPNSFNYLECLDLYLDKLNILEVILETEASEPESDELPPIKEQKKSILDKNKESSSIGFTNYVLIPYFSKKAPNAVEFIASKLRGPSLRSKKPTFTKAVKDYIVDPYDIPTGSQTQVASRRSSLTSSIDNSVPSSPQMRIPRPAFVRQSTLGSHLPDLLNSRTDSNLSEFLASDSQTIRKPSLLSRTKSDILMNNLQKRQLSVKELESSASRKISVNRKLATGIDVKSLSVMAGGNISSPQNQQSFKRVGRRKAIKTFSAIEHLQQNRPQKEEQTDLDPFEIQVMATPKVKRDEKRPNKRAALHRIVESPINNSMLIKTPADKPKLSPLNTNLSMQAPQIQGSTVESPPKKKTRRRLFAP</sequence>
<name>G0WG05_NAUDC</name>
<accession>G0WG05</accession>
<evidence type="ECO:0008006" key="6">
    <source>
        <dbReference type="Google" id="ProtNLM"/>
    </source>
</evidence>
<dbReference type="KEGG" id="ndi:NDAI_0I01470"/>
<dbReference type="GeneID" id="11493649"/>
<dbReference type="Proteomes" id="UP000000689">
    <property type="component" value="Chromosome 9"/>
</dbReference>
<dbReference type="eggNOG" id="ENOG502RE09">
    <property type="taxonomic scope" value="Eukaryota"/>
</dbReference>
<dbReference type="GO" id="GO:0006270">
    <property type="term" value="P:DNA replication initiation"/>
    <property type="evidence" value="ECO:0007669"/>
    <property type="project" value="EnsemblFungi"/>
</dbReference>
<dbReference type="RefSeq" id="XP_003671959.1">
    <property type="nucleotide sequence ID" value="XM_003671911.1"/>
</dbReference>
<dbReference type="OrthoDB" id="5395343at2759"/>
<dbReference type="Pfam" id="PF18523">
    <property type="entry name" value="Sld3_N"/>
    <property type="match status" value="1"/>
</dbReference>
<dbReference type="Pfam" id="PF08639">
    <property type="entry name" value="Sld3_STD"/>
    <property type="match status" value="2"/>
</dbReference>
<feature type="compositionally biased region" description="Polar residues" evidence="1">
    <location>
        <begin position="654"/>
        <end position="672"/>
    </location>
</feature>
<feature type="domain" description="DNA replication regulator Sld3 C-terminal" evidence="2">
    <location>
        <begin position="151"/>
        <end position="219"/>
    </location>
</feature>
<dbReference type="GO" id="GO:0000727">
    <property type="term" value="P:double-strand break repair via break-induced replication"/>
    <property type="evidence" value="ECO:0007669"/>
    <property type="project" value="EnsemblFungi"/>
</dbReference>
<keyword evidence="5" id="KW-1185">Reference proteome</keyword>
<dbReference type="InterPro" id="IPR041393">
    <property type="entry name" value="Sld3_N"/>
</dbReference>
<evidence type="ECO:0000313" key="5">
    <source>
        <dbReference type="Proteomes" id="UP000000689"/>
    </source>
</evidence>
<evidence type="ECO:0000259" key="2">
    <source>
        <dbReference type="Pfam" id="PF08639"/>
    </source>
</evidence>
<proteinExistence type="predicted"/>
<dbReference type="OMA" id="KNMCKAA"/>
<feature type="region of interest" description="Disordered" evidence="1">
    <location>
        <begin position="642"/>
        <end position="686"/>
    </location>
</feature>
<dbReference type="EMBL" id="HE580275">
    <property type="protein sequence ID" value="CCD26716.1"/>
    <property type="molecule type" value="Genomic_DNA"/>
</dbReference>
<evidence type="ECO:0000256" key="1">
    <source>
        <dbReference type="SAM" id="MobiDB-lite"/>
    </source>
</evidence>
<feature type="domain" description="DNA replication regulator Sld3 C-terminal" evidence="2">
    <location>
        <begin position="252"/>
        <end position="652"/>
    </location>
</feature>
<dbReference type="GO" id="GO:0000775">
    <property type="term" value="C:chromosome, centromeric region"/>
    <property type="evidence" value="ECO:0007669"/>
    <property type="project" value="EnsemblFungi"/>
</dbReference>
<gene>
    <name evidence="4" type="primary">NDAI0I01470</name>
    <name evidence="4" type="ordered locus">NDAI_0I01470</name>
</gene>
<feature type="domain" description="Sld3 N-terminal" evidence="3">
    <location>
        <begin position="6"/>
        <end position="116"/>
    </location>
</feature>